<dbReference type="PANTHER" id="PTHR30487:SF0">
    <property type="entry name" value="PREPILIN LEADER PEPTIDASE_N-METHYLTRANSFERASE-RELATED"/>
    <property type="match status" value="1"/>
</dbReference>
<keyword evidence="2" id="KW-0472">Membrane</keyword>
<comment type="caution">
    <text evidence="4">The sequence shown here is derived from an EMBL/GenBank/DDBJ whole genome shotgun (WGS) entry which is preliminary data.</text>
</comment>
<feature type="transmembrane region" description="Helical" evidence="2">
    <location>
        <begin position="65"/>
        <end position="81"/>
    </location>
</feature>
<evidence type="ECO:0000256" key="2">
    <source>
        <dbReference type="SAM" id="Phobius"/>
    </source>
</evidence>
<sequence length="215" mass="22841">MMSAASIAGWGLVGLLIGSGLRMFVERVVTLPTVTERVAPPAVLEVVTALLFAALAWRTGAKPELFAYSWFAAISAPLAAVDWRTRRLPTRLIWPSGIVLFALFGMAAAVNRDAYPVIRSFAGMVVLLAFYGAIYFLRPGELGGGDLRLGGLLGLVLGWIGWIAVLTGTLLGWLAAAIAVIALRAVRHTEDGRDVPLGPFLMIGTFVTVLATPPV</sequence>
<dbReference type="InterPro" id="IPR050882">
    <property type="entry name" value="Prepilin_peptidase/N-MTase"/>
</dbReference>
<accession>A0ABY2RVI7</accession>
<feature type="domain" description="Prepilin type IV endopeptidase peptidase" evidence="3">
    <location>
        <begin position="72"/>
        <end position="170"/>
    </location>
</feature>
<keyword evidence="2" id="KW-1133">Transmembrane helix</keyword>
<dbReference type="EMBL" id="SWMS01000027">
    <property type="protein sequence ID" value="TKG62352.1"/>
    <property type="molecule type" value="Genomic_DNA"/>
</dbReference>
<dbReference type="PANTHER" id="PTHR30487">
    <property type="entry name" value="TYPE 4 PREPILIN-LIKE PROTEINS LEADER PEPTIDE-PROCESSING ENZYME"/>
    <property type="match status" value="1"/>
</dbReference>
<organism evidence="4 5">
    <name type="scientific">Prauserella endophytica</name>
    <dbReference type="NCBI Taxonomy" id="1592324"/>
    <lineage>
        <taxon>Bacteria</taxon>
        <taxon>Bacillati</taxon>
        <taxon>Actinomycetota</taxon>
        <taxon>Actinomycetes</taxon>
        <taxon>Pseudonocardiales</taxon>
        <taxon>Pseudonocardiaceae</taxon>
        <taxon>Prauserella</taxon>
        <taxon>Prauserella coralliicola group</taxon>
    </lineage>
</organism>
<feature type="transmembrane region" description="Helical" evidence="2">
    <location>
        <begin position="117"/>
        <end position="137"/>
    </location>
</feature>
<feature type="transmembrane region" description="Helical" evidence="2">
    <location>
        <begin position="38"/>
        <end position="58"/>
    </location>
</feature>
<dbReference type="Gene3D" id="1.20.120.1220">
    <property type="match status" value="1"/>
</dbReference>
<reference evidence="4 5" key="1">
    <citation type="journal article" date="2015" name="Antonie Van Leeuwenhoek">
        <title>Prauserella endophytica sp. nov., an endophytic actinobacterium isolated from Tamarix taklamakanensis.</title>
        <authorList>
            <person name="Liu J.M."/>
            <person name="Habden X."/>
            <person name="Guo L."/>
            <person name="Tuo L."/>
            <person name="Jiang Z.K."/>
            <person name="Liu S.W."/>
            <person name="Liu X.F."/>
            <person name="Chen L."/>
            <person name="Li R.F."/>
            <person name="Zhang Y.Q."/>
            <person name="Sun C.H."/>
        </authorList>
    </citation>
    <scope>NUCLEOTIDE SEQUENCE [LARGE SCALE GENOMIC DNA]</scope>
    <source>
        <strain evidence="4 5">CGMCC 4.7182</strain>
    </source>
</reference>
<name>A0ABY2RVI7_9PSEU</name>
<feature type="transmembrane region" description="Helical" evidence="2">
    <location>
        <begin position="195"/>
        <end position="212"/>
    </location>
</feature>
<evidence type="ECO:0000259" key="3">
    <source>
        <dbReference type="Pfam" id="PF01478"/>
    </source>
</evidence>
<proteinExistence type="inferred from homology"/>
<dbReference type="Proteomes" id="UP000309992">
    <property type="component" value="Unassembled WGS sequence"/>
</dbReference>
<comment type="similarity">
    <text evidence="1">Belongs to the peptidase A24 family.</text>
</comment>
<feature type="transmembrane region" description="Helical" evidence="2">
    <location>
        <begin position="157"/>
        <end position="183"/>
    </location>
</feature>
<feature type="transmembrane region" description="Helical" evidence="2">
    <location>
        <begin position="93"/>
        <end position="110"/>
    </location>
</feature>
<evidence type="ECO:0000256" key="1">
    <source>
        <dbReference type="ARBA" id="ARBA00005801"/>
    </source>
</evidence>
<keyword evidence="5" id="KW-1185">Reference proteome</keyword>
<dbReference type="Pfam" id="PF01478">
    <property type="entry name" value="Peptidase_A24"/>
    <property type="match status" value="1"/>
</dbReference>
<evidence type="ECO:0000313" key="5">
    <source>
        <dbReference type="Proteomes" id="UP000309992"/>
    </source>
</evidence>
<protein>
    <submittedName>
        <fullName evidence="4">Prepilin peptidase</fullName>
    </submittedName>
</protein>
<dbReference type="InterPro" id="IPR000045">
    <property type="entry name" value="Prepilin_IV_endopep_pep"/>
</dbReference>
<evidence type="ECO:0000313" key="4">
    <source>
        <dbReference type="EMBL" id="TKG62352.1"/>
    </source>
</evidence>
<gene>
    <name evidence="4" type="ORF">FCN18_32055</name>
</gene>
<keyword evidence="2" id="KW-0812">Transmembrane</keyword>